<protein>
    <submittedName>
        <fullName evidence="9">Putative transcriptional regulatory protein</fullName>
    </submittedName>
</protein>
<dbReference type="InterPro" id="IPR051615">
    <property type="entry name" value="Transcr_Regulatory_Elem"/>
</dbReference>
<feature type="domain" description="Xylanolytic transcriptional activator regulatory" evidence="8">
    <location>
        <begin position="254"/>
        <end position="331"/>
    </location>
</feature>
<feature type="region of interest" description="Disordered" evidence="7">
    <location>
        <begin position="35"/>
        <end position="93"/>
    </location>
</feature>
<keyword evidence="3" id="KW-0805">Transcription regulation</keyword>
<keyword evidence="4" id="KW-0238">DNA-binding</keyword>
<proteinExistence type="predicted"/>
<dbReference type="Pfam" id="PF04082">
    <property type="entry name" value="Fungal_trans"/>
    <property type="match status" value="1"/>
</dbReference>
<evidence type="ECO:0000256" key="7">
    <source>
        <dbReference type="SAM" id="MobiDB-lite"/>
    </source>
</evidence>
<evidence type="ECO:0000313" key="9">
    <source>
        <dbReference type="EMBL" id="TDZ41119.1"/>
    </source>
</evidence>
<keyword evidence="2" id="KW-0862">Zinc</keyword>
<organism evidence="9 10">
    <name type="scientific">Colletotrichum trifolii</name>
    <dbReference type="NCBI Taxonomy" id="5466"/>
    <lineage>
        <taxon>Eukaryota</taxon>
        <taxon>Fungi</taxon>
        <taxon>Dikarya</taxon>
        <taxon>Ascomycota</taxon>
        <taxon>Pezizomycotina</taxon>
        <taxon>Sordariomycetes</taxon>
        <taxon>Hypocreomycetidae</taxon>
        <taxon>Glomerellales</taxon>
        <taxon>Glomerellaceae</taxon>
        <taxon>Colletotrichum</taxon>
        <taxon>Colletotrichum orbiculare species complex</taxon>
    </lineage>
</organism>
<evidence type="ECO:0000256" key="2">
    <source>
        <dbReference type="ARBA" id="ARBA00022833"/>
    </source>
</evidence>
<feature type="compositionally biased region" description="Polar residues" evidence="7">
    <location>
        <begin position="77"/>
        <end position="93"/>
    </location>
</feature>
<dbReference type="CDD" id="cd12148">
    <property type="entry name" value="fungal_TF_MHR"/>
    <property type="match status" value="1"/>
</dbReference>
<dbReference type="GO" id="GO:0006351">
    <property type="term" value="P:DNA-templated transcription"/>
    <property type="evidence" value="ECO:0007669"/>
    <property type="project" value="InterPro"/>
</dbReference>
<evidence type="ECO:0000259" key="8">
    <source>
        <dbReference type="SMART" id="SM00906"/>
    </source>
</evidence>
<keyword evidence="5" id="KW-0804">Transcription</keyword>
<dbReference type="PANTHER" id="PTHR31313">
    <property type="entry name" value="TY1 ENHANCER ACTIVATOR"/>
    <property type="match status" value="1"/>
</dbReference>
<dbReference type="GO" id="GO:0003677">
    <property type="term" value="F:DNA binding"/>
    <property type="evidence" value="ECO:0007669"/>
    <property type="project" value="UniProtKB-KW"/>
</dbReference>
<dbReference type="AlphaFoldDB" id="A0A4R8QZW5"/>
<dbReference type="GO" id="GO:0008270">
    <property type="term" value="F:zinc ion binding"/>
    <property type="evidence" value="ECO:0007669"/>
    <property type="project" value="InterPro"/>
</dbReference>
<evidence type="ECO:0000256" key="1">
    <source>
        <dbReference type="ARBA" id="ARBA00022723"/>
    </source>
</evidence>
<name>A0A4R8QZW5_COLTR</name>
<evidence type="ECO:0000256" key="4">
    <source>
        <dbReference type="ARBA" id="ARBA00023125"/>
    </source>
</evidence>
<evidence type="ECO:0000256" key="3">
    <source>
        <dbReference type="ARBA" id="ARBA00023015"/>
    </source>
</evidence>
<dbReference type="EMBL" id="RYZW01000147">
    <property type="protein sequence ID" value="TDZ41119.1"/>
    <property type="molecule type" value="Genomic_DNA"/>
</dbReference>
<sequence>MRALEEFVRNAAARDGHITRGLDTEDLLDSLTQTAGKTSHEDARHHHQATCAFPSPASSSGSTAHGRTPPSAFHQEVNASSSTPRAEPTPTSFRSLSFSSENMAEYDTMHQSFPPVFEEAIPEETHVDDYNYLSFDELFPYSRPLDVVQQPDAVGRSNGPCSADMEPEPEPIVAHLLHLFWEWQSSHLLAVDRRLFTSHRRSWDENGGAGDGNFYSPSLLYAMLSLASMTSPDKGVTALVLGCRYGAVTGSSLGAVYNGIALRLARSLGLHQDCSKLVSSGKMRVELAELRKRVFWACHFQDNLLSAYSGHPTSFLEWDITVSVPDPPDVALGGGSGELSTALLYATSTLTKRELRQEVGELDRALRHWYASLPEVLTWSREKGTSNSPETLVLQMTFFYVVMLLHRPFAQLSHDPATLQSTVSIDSSSIAKSAAESHTRLALEYSPSYNIRQAPPSIIHSVFLAGTTHLASFHSTVDTSQQKLVQSCKNLLAAMKSSYSIAEKACVALDEFTDARHGSDRPDRLSNTPPPAKSSRHHSSSQSVAEYIPPMSEVDALLRMGEHDAKRPASSTPEASDALGHLDMGASSNECALFGHGMPWLSETQLFDAINSNDFLMP</sequence>
<evidence type="ECO:0000313" key="10">
    <source>
        <dbReference type="Proteomes" id="UP000295703"/>
    </source>
</evidence>
<dbReference type="Proteomes" id="UP000295703">
    <property type="component" value="Unassembled WGS sequence"/>
</dbReference>
<gene>
    <name evidence="9" type="ORF">CTRI78_v009952</name>
</gene>
<keyword evidence="1" id="KW-0479">Metal-binding</keyword>
<dbReference type="STRING" id="5466.A0A4R8QZW5"/>
<keyword evidence="10" id="KW-1185">Reference proteome</keyword>
<feature type="region of interest" description="Disordered" evidence="7">
    <location>
        <begin position="516"/>
        <end position="546"/>
    </location>
</feature>
<dbReference type="InterPro" id="IPR007219">
    <property type="entry name" value="XnlR_reg_dom"/>
</dbReference>
<evidence type="ECO:0000256" key="5">
    <source>
        <dbReference type="ARBA" id="ARBA00023163"/>
    </source>
</evidence>
<feature type="region of interest" description="Disordered" evidence="7">
    <location>
        <begin position="563"/>
        <end position="582"/>
    </location>
</feature>
<reference evidence="9 10" key="1">
    <citation type="submission" date="2018-12" db="EMBL/GenBank/DDBJ databases">
        <title>Genome sequence and assembly of Colletotrichum trifolii.</title>
        <authorList>
            <person name="Gan P."/>
            <person name="Shirasu K."/>
        </authorList>
    </citation>
    <scope>NUCLEOTIDE SEQUENCE [LARGE SCALE GENOMIC DNA]</scope>
    <source>
        <strain evidence="9 10">543-2</strain>
    </source>
</reference>
<comment type="caution">
    <text evidence="9">The sequence shown here is derived from an EMBL/GenBank/DDBJ whole genome shotgun (WGS) entry which is preliminary data.</text>
</comment>
<keyword evidence="6" id="KW-0539">Nucleus</keyword>
<feature type="compositionally biased region" description="Polar residues" evidence="7">
    <location>
        <begin position="56"/>
        <end position="65"/>
    </location>
</feature>
<dbReference type="PANTHER" id="PTHR31313:SF81">
    <property type="entry name" value="TY1 ENHANCER ACTIVATOR"/>
    <property type="match status" value="1"/>
</dbReference>
<accession>A0A4R8QZW5</accession>
<dbReference type="SMART" id="SM00906">
    <property type="entry name" value="Fungal_trans"/>
    <property type="match status" value="1"/>
</dbReference>
<evidence type="ECO:0000256" key="6">
    <source>
        <dbReference type="ARBA" id="ARBA00023242"/>
    </source>
</evidence>